<reference evidence="4" key="1">
    <citation type="journal article" date="2014" name="Science">
        <title>Nonhuman genetics. Genomic basis for the convergent evolution of electric organs.</title>
        <authorList>
            <person name="Gallant J.R."/>
            <person name="Traeger L.L."/>
            <person name="Volkening J.D."/>
            <person name="Moffett H."/>
            <person name="Chen P.H."/>
            <person name="Novina C.D."/>
            <person name="Phillips G.N.Jr."/>
            <person name="Anand R."/>
            <person name="Wells G.B."/>
            <person name="Pinch M."/>
            <person name="Guth R."/>
            <person name="Unguez G.A."/>
            <person name="Albert J.S."/>
            <person name="Zakon H.H."/>
            <person name="Samanta M.P."/>
            <person name="Sussman M.R."/>
        </authorList>
    </citation>
    <scope>NUCLEOTIDE SEQUENCE [LARGE SCALE GENOMIC DNA]</scope>
</reference>
<dbReference type="GO" id="GO:0008157">
    <property type="term" value="F:protein phosphatase 1 binding"/>
    <property type="evidence" value="ECO:0007669"/>
    <property type="project" value="TreeGrafter"/>
</dbReference>
<evidence type="ECO:0000313" key="4">
    <source>
        <dbReference type="Proteomes" id="UP000314983"/>
    </source>
</evidence>
<reference evidence="3" key="3">
    <citation type="submission" date="2020-05" db="EMBL/GenBank/DDBJ databases">
        <title>Electrophorus electricus (electric eel) genome, fEleEle1, primary haplotype.</title>
        <authorList>
            <person name="Myers G."/>
            <person name="Meyer A."/>
            <person name="Fedrigo O."/>
            <person name="Formenti G."/>
            <person name="Rhie A."/>
            <person name="Tracey A."/>
            <person name="Sims Y."/>
            <person name="Jarvis E.D."/>
        </authorList>
    </citation>
    <scope>NUCLEOTIDE SEQUENCE [LARGE SCALE GENOMIC DNA]</scope>
</reference>
<accession>A0A4W4FN58</accession>
<feature type="domain" description="CBM21" evidence="2">
    <location>
        <begin position="137"/>
        <end position="249"/>
    </location>
</feature>
<evidence type="ECO:0000259" key="2">
    <source>
        <dbReference type="PROSITE" id="PS51159"/>
    </source>
</evidence>
<dbReference type="InterPro" id="IPR005036">
    <property type="entry name" value="CBM21_dom"/>
</dbReference>
<organism evidence="3 4">
    <name type="scientific">Electrophorus electricus</name>
    <name type="common">Electric eel</name>
    <name type="synonym">Gymnotus electricus</name>
    <dbReference type="NCBI Taxonomy" id="8005"/>
    <lineage>
        <taxon>Eukaryota</taxon>
        <taxon>Metazoa</taxon>
        <taxon>Chordata</taxon>
        <taxon>Craniata</taxon>
        <taxon>Vertebrata</taxon>
        <taxon>Euteleostomi</taxon>
        <taxon>Actinopterygii</taxon>
        <taxon>Neopterygii</taxon>
        <taxon>Teleostei</taxon>
        <taxon>Ostariophysi</taxon>
        <taxon>Gymnotiformes</taxon>
        <taxon>Gymnotoidei</taxon>
        <taxon>Gymnotidae</taxon>
        <taxon>Electrophorus</taxon>
    </lineage>
</organism>
<name>A0A4W4FN58_ELEEL</name>
<sequence>IVVPRTDSSRRLYTGIFPVAIRPPSPRTAPPRERTARRSFSCEPEPRPIMRRRARSLPSSAERQARGSPRVRFVDSLGLELECVKLFEAGEDPAVPVHVMSRLLASSELATGKSLELTLPYFQPSFPGNMAGAPGFLRRLCRQRVCLETIHCSELGIAGTVQVLNQAFEKQVTVHYSFTDWKSASDSKASWVSTVHRDGAEPESDVFRFRLPVPPFILQPNVTLQFAICFQVLGEEFWDNNDGHNYKLACHTYKLIVPKECEASMVHFT</sequence>
<dbReference type="GO" id="GO:0005979">
    <property type="term" value="P:regulation of glycogen biosynthetic process"/>
    <property type="evidence" value="ECO:0007669"/>
    <property type="project" value="TreeGrafter"/>
</dbReference>
<dbReference type="PROSITE" id="PS51159">
    <property type="entry name" value="CBM21"/>
    <property type="match status" value="1"/>
</dbReference>
<proteinExistence type="predicted"/>
<dbReference type="STRING" id="8005.ENSEEEP00000026324"/>
<reference evidence="4" key="2">
    <citation type="journal article" date="2017" name="Sci. Adv.">
        <title>A tail of two voltages: Proteomic comparison of the three electric organs of the electric eel.</title>
        <authorList>
            <person name="Traeger L.L."/>
            <person name="Sabat G."/>
            <person name="Barrett-Wilt G.A."/>
            <person name="Wells G.B."/>
            <person name="Sussman M.R."/>
        </authorList>
    </citation>
    <scope>NUCLEOTIDE SEQUENCE [LARGE SCALE GENOMIC DNA]</scope>
</reference>
<dbReference type="Proteomes" id="UP000314983">
    <property type="component" value="Chromosome 20"/>
</dbReference>
<dbReference type="Pfam" id="PF03370">
    <property type="entry name" value="CBM_21"/>
    <property type="match status" value="1"/>
</dbReference>
<dbReference type="GO" id="GO:0000164">
    <property type="term" value="C:protein phosphatase type 1 complex"/>
    <property type="evidence" value="ECO:0007669"/>
    <property type="project" value="TreeGrafter"/>
</dbReference>
<dbReference type="GO" id="GO:2001069">
    <property type="term" value="F:glycogen binding"/>
    <property type="evidence" value="ECO:0007669"/>
    <property type="project" value="TreeGrafter"/>
</dbReference>
<reference evidence="3" key="5">
    <citation type="submission" date="2025-09" db="UniProtKB">
        <authorList>
            <consortium name="Ensembl"/>
        </authorList>
    </citation>
    <scope>IDENTIFICATION</scope>
</reference>
<dbReference type="GeneTree" id="ENSGT00940000161921"/>
<dbReference type="InterPro" id="IPR038175">
    <property type="entry name" value="CBM21_dom_sf"/>
</dbReference>
<dbReference type="AlphaFoldDB" id="A0A4W4FN58"/>
<dbReference type="InterPro" id="IPR050782">
    <property type="entry name" value="PP1_regulatory_subunit_3"/>
</dbReference>
<dbReference type="OMA" id="CLEQVVC"/>
<reference evidence="3" key="4">
    <citation type="submission" date="2025-08" db="UniProtKB">
        <authorList>
            <consortium name="Ensembl"/>
        </authorList>
    </citation>
    <scope>IDENTIFICATION</scope>
</reference>
<evidence type="ECO:0000256" key="1">
    <source>
        <dbReference type="SAM" id="MobiDB-lite"/>
    </source>
</evidence>
<keyword evidence="4" id="KW-1185">Reference proteome</keyword>
<dbReference type="Ensembl" id="ENSEEET00000026623.2">
    <property type="protein sequence ID" value="ENSEEEP00000026324.2"/>
    <property type="gene ID" value="ENSEEEG00000012747.2"/>
</dbReference>
<evidence type="ECO:0000313" key="3">
    <source>
        <dbReference type="Ensembl" id="ENSEEEP00000026324.2"/>
    </source>
</evidence>
<feature type="region of interest" description="Disordered" evidence="1">
    <location>
        <begin position="22"/>
        <end position="65"/>
    </location>
</feature>
<protein>
    <recommendedName>
        <fullName evidence="2">CBM21 domain-containing protein</fullName>
    </recommendedName>
</protein>
<dbReference type="PANTHER" id="PTHR12307">
    <property type="entry name" value="PROTEIN PHOSPHATASE 1 REGULATORY SUBUNIT"/>
    <property type="match status" value="1"/>
</dbReference>
<dbReference type="Gene3D" id="2.60.40.2440">
    <property type="entry name" value="Carbohydrate binding type-21 domain"/>
    <property type="match status" value="1"/>
</dbReference>
<dbReference type="PANTHER" id="PTHR12307:SF4">
    <property type="entry name" value="PROTEIN PHOSPHATASE 1 REGULATORY SUBUNIT 3D"/>
    <property type="match status" value="1"/>
</dbReference>